<keyword evidence="4" id="KW-0807">Transducer</keyword>
<accession>A0A5K1JST6</accession>
<feature type="repeat" description="WD" evidence="5">
    <location>
        <begin position="150"/>
        <end position="190"/>
    </location>
</feature>
<dbReference type="InterPro" id="IPR036322">
    <property type="entry name" value="WD40_repeat_dom_sf"/>
</dbReference>
<gene>
    <name evidence="8" type="primary">Q8NK86</name>
</gene>
<feature type="compositionally biased region" description="Basic and acidic residues" evidence="7">
    <location>
        <begin position="1073"/>
        <end position="1086"/>
    </location>
</feature>
<feature type="repeat" description="WD" evidence="5">
    <location>
        <begin position="313"/>
        <end position="342"/>
    </location>
</feature>
<dbReference type="PROSITE" id="PS00678">
    <property type="entry name" value="WD_REPEATS_1"/>
    <property type="match status" value="1"/>
</dbReference>
<name>A0A5K1JST6_9APHY</name>
<feature type="compositionally biased region" description="Basic and acidic residues" evidence="7">
    <location>
        <begin position="1179"/>
        <end position="1188"/>
    </location>
</feature>
<keyword evidence="3" id="KW-0677">Repeat</keyword>
<dbReference type="PANTHER" id="PTHR19850">
    <property type="entry name" value="GUANINE NUCLEOTIDE-BINDING PROTEIN BETA G PROTEIN BETA"/>
    <property type="match status" value="1"/>
</dbReference>
<dbReference type="PRINTS" id="PR00320">
    <property type="entry name" value="GPROTEINBRPT"/>
</dbReference>
<comment type="similarity">
    <text evidence="1">Belongs to the WD repeat G protein beta family.</text>
</comment>
<dbReference type="PRINTS" id="PR00319">
    <property type="entry name" value="GPROTEINB"/>
</dbReference>
<dbReference type="InterPro" id="IPR019775">
    <property type="entry name" value="WD40_repeat_CS"/>
</dbReference>
<dbReference type="InterPro" id="IPR001632">
    <property type="entry name" value="WD40_G-protein_beta-like"/>
</dbReference>
<evidence type="ECO:0000256" key="4">
    <source>
        <dbReference type="ARBA" id="ARBA00023224"/>
    </source>
</evidence>
<feature type="repeat" description="WD" evidence="5">
    <location>
        <begin position="202"/>
        <end position="226"/>
    </location>
</feature>
<dbReference type="EMBL" id="LR723862">
    <property type="protein sequence ID" value="VWO94255.1"/>
    <property type="molecule type" value="Genomic_DNA"/>
</dbReference>
<dbReference type="Gene3D" id="1.10.287.1490">
    <property type="match status" value="1"/>
</dbReference>
<feature type="region of interest" description="Disordered" evidence="7">
    <location>
        <begin position="344"/>
        <end position="496"/>
    </location>
</feature>
<feature type="repeat" description="WD" evidence="5">
    <location>
        <begin position="61"/>
        <end position="102"/>
    </location>
</feature>
<feature type="compositionally biased region" description="Low complexity" evidence="7">
    <location>
        <begin position="1263"/>
        <end position="1273"/>
    </location>
</feature>
<dbReference type="SMART" id="SM00320">
    <property type="entry name" value="WD40"/>
    <property type="match status" value="7"/>
</dbReference>
<feature type="compositionally biased region" description="Low complexity" evidence="7">
    <location>
        <begin position="1237"/>
        <end position="1255"/>
    </location>
</feature>
<feature type="repeat" description="WD" evidence="5">
    <location>
        <begin position="227"/>
        <end position="268"/>
    </location>
</feature>
<dbReference type="PROSITE" id="PS50294">
    <property type="entry name" value="WD_REPEATS_REGION"/>
    <property type="match status" value="2"/>
</dbReference>
<feature type="coiled-coil region" evidence="6">
    <location>
        <begin position="560"/>
        <end position="806"/>
    </location>
</feature>
<protein>
    <submittedName>
        <fullName evidence="8">Heterotrimeric G-protein beta subunit</fullName>
    </submittedName>
</protein>
<proteinExistence type="inferred from homology"/>
<feature type="compositionally biased region" description="Pro residues" evidence="7">
    <location>
        <begin position="396"/>
        <end position="420"/>
    </location>
</feature>
<evidence type="ECO:0000256" key="3">
    <source>
        <dbReference type="ARBA" id="ARBA00022737"/>
    </source>
</evidence>
<evidence type="ECO:0000256" key="7">
    <source>
        <dbReference type="SAM" id="MobiDB-lite"/>
    </source>
</evidence>
<dbReference type="PROSITE" id="PS50082">
    <property type="entry name" value="WD_REPEATS_2"/>
    <property type="match status" value="5"/>
</dbReference>
<feature type="coiled-coil region" evidence="6">
    <location>
        <begin position="6"/>
        <end position="33"/>
    </location>
</feature>
<organism evidence="8">
    <name type="scientific">Ganoderma boninense</name>
    <dbReference type="NCBI Taxonomy" id="34458"/>
    <lineage>
        <taxon>Eukaryota</taxon>
        <taxon>Fungi</taxon>
        <taxon>Dikarya</taxon>
        <taxon>Basidiomycota</taxon>
        <taxon>Agaricomycotina</taxon>
        <taxon>Agaricomycetes</taxon>
        <taxon>Polyporales</taxon>
        <taxon>Polyporaceae</taxon>
        <taxon>Ganoderma</taxon>
    </lineage>
</organism>
<evidence type="ECO:0000313" key="8">
    <source>
        <dbReference type="EMBL" id="VWO94255.1"/>
    </source>
</evidence>
<dbReference type="SUPFAM" id="SSF50978">
    <property type="entry name" value="WD40 repeat-like"/>
    <property type="match status" value="1"/>
</dbReference>
<dbReference type="FunFam" id="2.130.10.10:FF:000020">
    <property type="entry name" value="Guanine nucleotide-binding protein beta subunit"/>
    <property type="match status" value="1"/>
</dbReference>
<sequence length="1309" mass="143763">MSQSPQGDIQERIAAARREAESLKEKIRAKRESSADTSLKAMAANEVDQLPRVVMRPRRALRGHLAKIYAMHWATDRRHLVSASQDGKLIVWDAYTTNKVHAIPLRSSWVMTCAYSPSGSYVACGGLDNICSIYNLHSKEGNNVKGARELSAHSGYLSCCRFLNDRQIVTSSGDMTCMLWDIEAGVRVVEFSDHTGDVMSQNVFVSGACDATAKLWDIRSGKATQTFTGHESDINAVSFFPNGDAFATGSDDASCRLFDIRADRELNAFTHDNILCGITSVAFSISGRILFGGYDDWTCNVWDTLKGERVGVLTGHENRVSCLGVSSDGMALCTGSWDSTLRARTQPTMSEDDRAAKAARARAMLKKRQAQKAAEGGGGPPTPRVASPAPRIVSPSPAPSGTPSPGPVPAAVPQPSPPEPLLASAQPPTQGGDGNVADLFSNGPTKDGADSSWLSGLVRVDSEAGPAPIVTPPPRHGARSSTSATSPPAVSSERDHLQALVRDQKQAIEVLEADKASLSAAVERQSMFETKARQMEGLLEAERKKTAELDAALRRVQVATEQLSQQLQHADKVASSLQAERDALSASVNEVNTTLAKKSEEGARALENERQNSTRLQDQVQNLDQSLHEYSERAKQHQQTISLLVSEKALLSASVEKLEGAEAALKETEIRLQDELSRSARLQVRLSQFEAETEASTSRIAALAENEKALADKARDQEREIQLLNGSLHDLRVQVEEHQRRVRELEEQIDSDDRAERLEETLKNTQDRADELEFQLSKIRRAHERLQAERNQIQDRLQQKAAAEADWQARHAEVERQHSATQEQLSSVVAERDGLLGERTALQVESEENKNLVSGLQVKLAALSSDLATHARQLKQAQVELKAANARADDAEKTQKELQTEGIGLMRSLDEMRPKIVELTDEKLVLSEKIDSLEKTIGGRDNVIAQLESDLEELREEKVSVERDRDGLRSTLEGERSALQKDSTELQQAYSELQSELTAARKKAQGLEDERDKLRLVANSNVEEIRRLTDNLRLQTTQVDTLRAEIEERTQAQAEASEFLERAQTEMEALRGEHAQKDEELERLREAASLPSGSDLSQSQSLNAEMLSALKQQHALELSAAHQRVRALETSVFNAEAQVHALQRHVSGLEDELAQSRPMRPSSRASSVQGLPKRTVSRMVDHSDDLRKASFQSHRPGGPSPPTTLSAFEGLSPEARHKRKVSLSMLKARIDSEVAASSHIPRPSSRNSRSSVASPGDKPGGLPVVVEPPSESSTPPPQDTHTHSSKRPIFMDESHIFWCHSCQGDLVVL</sequence>
<feature type="region of interest" description="Disordered" evidence="7">
    <location>
        <begin position="1151"/>
        <end position="1211"/>
    </location>
</feature>
<dbReference type="InterPro" id="IPR020472">
    <property type="entry name" value="WD40_PAC1"/>
</dbReference>
<dbReference type="SUPFAM" id="SSF57997">
    <property type="entry name" value="Tropomyosin"/>
    <property type="match status" value="1"/>
</dbReference>
<dbReference type="GO" id="GO:0007165">
    <property type="term" value="P:signal transduction"/>
    <property type="evidence" value="ECO:0007669"/>
    <property type="project" value="UniProtKB-KW"/>
</dbReference>
<keyword evidence="2 5" id="KW-0853">WD repeat</keyword>
<dbReference type="CDD" id="cd00200">
    <property type="entry name" value="WD40"/>
    <property type="match status" value="1"/>
</dbReference>
<dbReference type="InterPro" id="IPR015943">
    <property type="entry name" value="WD40/YVTN_repeat-like_dom_sf"/>
</dbReference>
<feature type="compositionally biased region" description="Low complexity" evidence="7">
    <location>
        <begin position="480"/>
        <end position="491"/>
    </location>
</feature>
<dbReference type="InterPro" id="IPR001680">
    <property type="entry name" value="WD40_rpt"/>
</dbReference>
<dbReference type="Gene3D" id="2.130.10.10">
    <property type="entry name" value="YVTN repeat-like/Quinoprotein amine dehydrogenase"/>
    <property type="match status" value="1"/>
</dbReference>
<dbReference type="InterPro" id="IPR016346">
    <property type="entry name" value="G-protein_beta_1-5"/>
</dbReference>
<dbReference type="Pfam" id="PF25391">
    <property type="entry name" value="WD40_Gbeta"/>
    <property type="match status" value="1"/>
</dbReference>
<feature type="compositionally biased region" description="Low complexity" evidence="7">
    <location>
        <begin position="1156"/>
        <end position="1167"/>
    </location>
</feature>
<evidence type="ECO:0000256" key="5">
    <source>
        <dbReference type="PROSITE-ProRule" id="PRU00221"/>
    </source>
</evidence>
<keyword evidence="6" id="KW-0175">Coiled coil</keyword>
<reference evidence="8" key="1">
    <citation type="submission" date="2019-10" db="EMBL/GenBank/DDBJ databases">
        <authorList>
            <person name="Nor Muhammad N."/>
        </authorList>
    </citation>
    <scope>NUCLEOTIDE SEQUENCE</scope>
</reference>
<evidence type="ECO:0000256" key="6">
    <source>
        <dbReference type="SAM" id="Coils"/>
    </source>
</evidence>
<feature type="compositionally biased region" description="Basic residues" evidence="7">
    <location>
        <begin position="357"/>
        <end position="370"/>
    </location>
</feature>
<feature type="region of interest" description="Disordered" evidence="7">
    <location>
        <begin position="962"/>
        <end position="982"/>
    </location>
</feature>
<feature type="region of interest" description="Disordered" evidence="7">
    <location>
        <begin position="1234"/>
        <end position="1285"/>
    </location>
</feature>
<evidence type="ECO:0000256" key="1">
    <source>
        <dbReference type="ARBA" id="ARBA00009768"/>
    </source>
</evidence>
<evidence type="ECO:0000256" key="2">
    <source>
        <dbReference type="ARBA" id="ARBA00022574"/>
    </source>
</evidence>
<feature type="region of interest" description="Disordered" evidence="7">
    <location>
        <begin position="1073"/>
        <end position="1099"/>
    </location>
</feature>